<dbReference type="RefSeq" id="WP_065914274.1">
    <property type="nucleotide sequence ID" value="NZ_CP016793.1"/>
</dbReference>
<gene>
    <name evidence="1" type="ORF">BBK82_06990</name>
</gene>
<sequence length="312" mass="33965">MPAGQDKSVDIQIDPDDLKTLKDNNYKLCFAKKVNDTYNVVWQSAGDYLADNSFAWQPLYRLFGSNSFSGDVKVRVSTNDVAIGLGDQAVLDKEGILHDASTGGPPTEITMVNQFGKIHPGLSAYSTDVHGESSTTPIYVAEKEIVLGQDTLTPVEAVQVWFEQNIATSTMFSDARSNAEEIDLTTVNTAARLYSGGKWSTPTASSLYTDPATVLTIIATLTAAVSLYDLMTKISSRLTGVYKDFKAEVTSEGGTTVKIKYKEQPRLTGARLTQTRQLQQDPKLVDQLSDIALRAFAQLNVGYTAMQAIPGR</sequence>
<proteinExistence type="predicted"/>
<accession>A0A1B2HDV9</accession>
<dbReference type="EMBL" id="CP016793">
    <property type="protein sequence ID" value="ANZ35866.1"/>
    <property type="molecule type" value="Genomic_DNA"/>
</dbReference>
<organism evidence="1 2">
    <name type="scientific">Lentzea guizhouensis</name>
    <dbReference type="NCBI Taxonomy" id="1586287"/>
    <lineage>
        <taxon>Bacteria</taxon>
        <taxon>Bacillati</taxon>
        <taxon>Actinomycetota</taxon>
        <taxon>Actinomycetes</taxon>
        <taxon>Pseudonocardiales</taxon>
        <taxon>Pseudonocardiaceae</taxon>
        <taxon>Lentzea</taxon>
    </lineage>
</organism>
<dbReference type="AlphaFoldDB" id="A0A1B2HDV9"/>
<reference evidence="1 2" key="1">
    <citation type="submission" date="2016-07" db="EMBL/GenBank/DDBJ databases">
        <title>Complete genome sequence of the Lentzea guizhouensis DHS C013.</title>
        <authorList>
            <person name="Cao C."/>
        </authorList>
    </citation>
    <scope>NUCLEOTIDE SEQUENCE [LARGE SCALE GENOMIC DNA]</scope>
    <source>
        <strain evidence="1 2">DHS C013</strain>
    </source>
</reference>
<keyword evidence="2" id="KW-1185">Reference proteome</keyword>
<name>A0A1B2HDV9_9PSEU</name>
<evidence type="ECO:0000313" key="1">
    <source>
        <dbReference type="EMBL" id="ANZ35866.1"/>
    </source>
</evidence>
<dbReference type="Proteomes" id="UP000093053">
    <property type="component" value="Chromosome"/>
</dbReference>
<dbReference type="KEGG" id="led:BBK82_06990"/>
<protein>
    <submittedName>
        <fullName evidence="1">Uncharacterized protein</fullName>
    </submittedName>
</protein>
<evidence type="ECO:0000313" key="2">
    <source>
        <dbReference type="Proteomes" id="UP000093053"/>
    </source>
</evidence>